<dbReference type="AlphaFoldDB" id="D2PN48"/>
<protein>
    <submittedName>
        <fullName evidence="1">Uncharacterized protein</fullName>
    </submittedName>
</protein>
<dbReference type="EMBL" id="CP001736">
    <property type="protein sequence ID" value="ADB34532.1"/>
    <property type="molecule type" value="Genomic_DNA"/>
</dbReference>
<dbReference type="RefSeq" id="WP_012923086.1">
    <property type="nucleotide sequence ID" value="NC_013729.1"/>
</dbReference>
<dbReference type="OrthoDB" id="9848443at2"/>
<gene>
    <name evidence="1" type="ordered locus">Kfla_5523</name>
</gene>
<evidence type="ECO:0000313" key="2">
    <source>
        <dbReference type="Proteomes" id="UP000007967"/>
    </source>
</evidence>
<accession>D2PN48</accession>
<name>D2PN48_KRIFD</name>
<dbReference type="HOGENOM" id="CLU_2356064_0_0_11"/>
<dbReference type="KEGG" id="kfl:Kfla_5523"/>
<organism evidence="1 2">
    <name type="scientific">Kribbella flavida (strain DSM 17836 / JCM 10339 / NBRC 14399)</name>
    <dbReference type="NCBI Taxonomy" id="479435"/>
    <lineage>
        <taxon>Bacteria</taxon>
        <taxon>Bacillati</taxon>
        <taxon>Actinomycetota</taxon>
        <taxon>Actinomycetes</taxon>
        <taxon>Propionibacteriales</taxon>
        <taxon>Kribbellaceae</taxon>
        <taxon>Kribbella</taxon>
    </lineage>
</organism>
<proteinExistence type="predicted"/>
<reference evidence="2" key="1">
    <citation type="submission" date="2009-09" db="EMBL/GenBank/DDBJ databases">
        <title>The complete genome of Kribbella flavida DSM 17836.</title>
        <authorList>
            <consortium name="US DOE Joint Genome Institute (JGI-PGF)"/>
            <person name="Lucas S."/>
            <person name="Copeland A."/>
            <person name="Lapidus A."/>
            <person name="Glavina del Rio T."/>
            <person name="Dalin E."/>
            <person name="Tice H."/>
            <person name="Bruce D."/>
            <person name="Goodwin L."/>
            <person name="Pitluck S."/>
            <person name="Kyrpides N."/>
            <person name="Mavromatis K."/>
            <person name="Ivanova N."/>
            <person name="Saunders E."/>
            <person name="Brettin T."/>
            <person name="Detter J.C."/>
            <person name="Han C."/>
            <person name="Larimer F."/>
            <person name="Land M."/>
            <person name="Hauser L."/>
            <person name="Markowitz V."/>
            <person name="Cheng J.-F."/>
            <person name="Hugenholtz P."/>
            <person name="Woyke T."/>
            <person name="Wu D."/>
            <person name="Pukall R."/>
            <person name="Klenk H.-P."/>
            <person name="Eisen J.A."/>
        </authorList>
    </citation>
    <scope>NUCLEOTIDE SEQUENCE [LARGE SCALE GENOMIC DNA]</scope>
    <source>
        <strain evidence="2">DSM 17836 / JCM 10339 / NBRC 14399</strain>
    </source>
</reference>
<reference evidence="1 2" key="2">
    <citation type="journal article" date="2010" name="Stand. Genomic Sci.">
        <title>Complete genome sequence of Kribbella flavida type strain (IFO 14399).</title>
        <authorList>
            <person name="Pukall R."/>
            <person name="Lapidus A."/>
            <person name="Glavina Del Rio T."/>
            <person name="Copeland A."/>
            <person name="Tice H."/>
            <person name="Cheng J.-F."/>
            <person name="Lucas S."/>
            <person name="Chen F."/>
            <person name="Nolan M."/>
            <person name="LaButti K."/>
            <person name="Pati A."/>
            <person name="Ivanova N."/>
            <person name="Mavrommatis K."/>
            <person name="Mikhailova N."/>
            <person name="Pitluck S."/>
            <person name="Bruce D."/>
            <person name="Goodwin L."/>
            <person name="Land M."/>
            <person name="Hauser L."/>
            <person name="Chang Y.-J."/>
            <person name="Jeffries C.D."/>
            <person name="Chen A."/>
            <person name="Palaniappan K."/>
            <person name="Chain P."/>
            <person name="Rohde M."/>
            <person name="Goeker M."/>
            <person name="Bristow J."/>
            <person name="Eisen J.A."/>
            <person name="Markowitz V."/>
            <person name="Hugenholtz P."/>
            <person name="Kyrpides N.C."/>
            <person name="Klenk H.-P."/>
            <person name="Brettin T."/>
        </authorList>
    </citation>
    <scope>NUCLEOTIDE SEQUENCE [LARGE SCALE GENOMIC DNA]</scope>
    <source>
        <strain evidence="2">DSM 17836 / JCM 10339 / NBRC 14399</strain>
    </source>
</reference>
<evidence type="ECO:0000313" key="1">
    <source>
        <dbReference type="EMBL" id="ADB34532.1"/>
    </source>
</evidence>
<dbReference type="Proteomes" id="UP000007967">
    <property type="component" value="Chromosome"/>
</dbReference>
<sequence length="96" mass="10657">MPASFADVLRAHPWLRRLPDEVLARLHVAELLPGHPATEPFGASVVAYDTTAPPDPSRVSLCSILRPAPIDEPRLSRLTEAERRWPGIALVEYEQP</sequence>
<keyword evidence="2" id="KW-1185">Reference proteome</keyword>